<feature type="active site" evidence="3">
    <location>
        <position position="323"/>
    </location>
</feature>
<dbReference type="GO" id="GO:0005576">
    <property type="term" value="C:extracellular region"/>
    <property type="evidence" value="ECO:0007669"/>
    <property type="project" value="UniProtKB-SubCell"/>
</dbReference>
<dbReference type="InterPro" id="IPR041798">
    <property type="entry name" value="Otoconin-90"/>
</dbReference>
<sequence length="601" mass="65318">MPSEEQVSLSDGRLGATLAMVITENVRIGFLETVHALSALNDSLSFQLNSSSSDLSAEVEEGEVGAEQLEETMHPSFLSEDLNVTVTQEPPEQEEIKVDPASLGPDPVPLVHDGESPSGAEWDLSSAGEQSKTTSLRTTTPIRPTPTDESSEEVNSVFTTSTSTTASTQPPTTESDKATGSLTPTAKTTLAPPTGPEVTRGTVAPPTDPAGSREDDSTPPPPPPLSRDWDVARRRSVPFFAWSLLESVGLSDLQLQPDSKECRRSFTVYGSDGRSRREMPALGEMLHCLTGRCPHEYEMYGCYCGREGGGRPLDQLDRCSFFHHCCLKQIGSMGCRSDRTLNARTTCDDGKARCQGVSVCDKLQCVCDRATAECMAAAHFNHSLPSLRCGGPGPPCRRASREPEPRLSPQSSEESDEAAGGSSDTHELTDQEPAADTNTPRPPHDRRQERRAFDLSCSSFTQQLQTYKTSWDVNGHEENNSRHRTPSSSTGFFLRHFHPLHRIPPTFHNLILFAVSPNHVWIGTSDRSTGSLQRVEDSTDTNVWELNGSSGRPPASDTAAADMRLNSGYRPPDGTGFSSDAELRSEKTLITSVITDHSCRS</sequence>
<evidence type="ECO:0000259" key="9">
    <source>
        <dbReference type="SMART" id="SM00085"/>
    </source>
</evidence>
<dbReference type="GO" id="GO:0006644">
    <property type="term" value="P:phospholipid metabolic process"/>
    <property type="evidence" value="ECO:0007669"/>
    <property type="project" value="InterPro"/>
</dbReference>
<evidence type="ECO:0000256" key="2">
    <source>
        <dbReference type="ARBA" id="ARBA00022525"/>
    </source>
</evidence>
<feature type="binding site" evidence="4">
    <location>
        <position position="305"/>
    </location>
    <ligand>
        <name>Ca(2+)</name>
        <dbReference type="ChEBI" id="CHEBI:29108"/>
    </ligand>
</feature>
<feature type="disulfide bond" evidence="5">
    <location>
        <begin position="354"/>
        <end position="365"/>
    </location>
</feature>
<dbReference type="InterPro" id="IPR036444">
    <property type="entry name" value="PLipase_A2_dom_sf"/>
</dbReference>
<dbReference type="GO" id="GO:0005543">
    <property type="term" value="F:phospholipid binding"/>
    <property type="evidence" value="ECO:0007669"/>
    <property type="project" value="TreeGrafter"/>
</dbReference>
<accession>A0A6A4TNR3</accession>
<evidence type="ECO:0000256" key="8">
    <source>
        <dbReference type="SAM" id="MobiDB-lite"/>
    </source>
</evidence>
<dbReference type="GO" id="GO:0005509">
    <property type="term" value="F:calcium ion binding"/>
    <property type="evidence" value="ECO:0007669"/>
    <property type="project" value="InterPro"/>
</dbReference>
<dbReference type="PRINTS" id="PR00389">
    <property type="entry name" value="PHPHLIPASEA2"/>
</dbReference>
<dbReference type="PANTHER" id="PTHR11716">
    <property type="entry name" value="PHOSPHOLIPASE A2 FAMILY MEMBER"/>
    <property type="match status" value="1"/>
</dbReference>
<gene>
    <name evidence="10" type="ORF">F2P81_000102</name>
</gene>
<feature type="compositionally biased region" description="Low complexity" evidence="8">
    <location>
        <begin position="133"/>
        <end position="173"/>
    </location>
</feature>
<dbReference type="SUPFAM" id="SSF48619">
    <property type="entry name" value="Phospholipase A2, PLA2"/>
    <property type="match status" value="1"/>
</dbReference>
<reference evidence="10 11" key="1">
    <citation type="submission" date="2019-06" db="EMBL/GenBank/DDBJ databases">
        <title>Draft genomes of female and male turbot (Scophthalmus maximus).</title>
        <authorList>
            <person name="Xu H."/>
            <person name="Xu X.-W."/>
            <person name="Shao C."/>
            <person name="Chen S."/>
        </authorList>
    </citation>
    <scope>NUCLEOTIDE SEQUENCE [LARGE SCALE GENOMIC DNA]</scope>
    <source>
        <strain evidence="10">Ysfricsl-2016a</strain>
        <tissue evidence="10">Blood</tissue>
    </source>
</reference>
<evidence type="ECO:0000313" key="10">
    <source>
        <dbReference type="EMBL" id="KAF0046469.1"/>
    </source>
</evidence>
<dbReference type="InterPro" id="IPR016090">
    <property type="entry name" value="PLA2-like_dom"/>
</dbReference>
<comment type="subcellular location">
    <subcellularLocation>
        <location evidence="1 7">Secreted</location>
    </subcellularLocation>
</comment>
<organism evidence="10 11">
    <name type="scientific">Scophthalmus maximus</name>
    <name type="common">Turbot</name>
    <name type="synonym">Psetta maxima</name>
    <dbReference type="NCBI Taxonomy" id="52904"/>
    <lineage>
        <taxon>Eukaryota</taxon>
        <taxon>Metazoa</taxon>
        <taxon>Chordata</taxon>
        <taxon>Craniata</taxon>
        <taxon>Vertebrata</taxon>
        <taxon>Euteleostomi</taxon>
        <taxon>Actinopterygii</taxon>
        <taxon>Neopterygii</taxon>
        <taxon>Teleostei</taxon>
        <taxon>Neoteleostei</taxon>
        <taxon>Acanthomorphata</taxon>
        <taxon>Carangaria</taxon>
        <taxon>Pleuronectiformes</taxon>
        <taxon>Pleuronectoidei</taxon>
        <taxon>Scophthalmidae</taxon>
        <taxon>Scophthalmus</taxon>
    </lineage>
</organism>
<dbReference type="GO" id="GO:0047498">
    <property type="term" value="F:calcium-dependent phospholipase A2 activity"/>
    <property type="evidence" value="ECO:0007669"/>
    <property type="project" value="TreeGrafter"/>
</dbReference>
<dbReference type="AlphaFoldDB" id="A0A6A4TNR3"/>
<protein>
    <recommendedName>
        <fullName evidence="9">Phospholipase A2-like central domain-containing protein</fullName>
    </recommendedName>
</protein>
<dbReference type="GO" id="GO:0050482">
    <property type="term" value="P:arachidonate secretion"/>
    <property type="evidence" value="ECO:0007669"/>
    <property type="project" value="InterPro"/>
</dbReference>
<evidence type="ECO:0000256" key="4">
    <source>
        <dbReference type="PIRSR" id="PIRSR601211-2"/>
    </source>
</evidence>
<feature type="disulfide bond" evidence="5">
    <location>
        <begin position="335"/>
        <end position="360"/>
    </location>
</feature>
<feature type="disulfide bond" evidence="5">
    <location>
        <begin position="326"/>
        <end position="367"/>
    </location>
</feature>
<feature type="compositionally biased region" description="Basic and acidic residues" evidence="8">
    <location>
        <begin position="442"/>
        <end position="453"/>
    </location>
</feature>
<keyword evidence="5" id="KW-1015">Disulfide bond</keyword>
<feature type="active site" evidence="3">
    <location>
        <position position="368"/>
    </location>
</feature>
<feature type="domain" description="Phospholipase A2-like central" evidence="9">
    <location>
        <begin position="278"/>
        <end position="390"/>
    </location>
</feature>
<feature type="disulfide bond" evidence="5">
    <location>
        <begin position="319"/>
        <end position="374"/>
    </location>
</feature>
<dbReference type="InterPro" id="IPR001211">
    <property type="entry name" value="PLA2"/>
</dbReference>
<comment type="cofactor">
    <cofactor evidence="4">
        <name>Ca(2+)</name>
        <dbReference type="ChEBI" id="CHEBI:29108"/>
    </cofactor>
    <text evidence="4">Binds 1 Ca(2+) ion per subunit.</text>
</comment>
<feature type="region of interest" description="Disordered" evidence="8">
    <location>
        <begin position="393"/>
        <end position="455"/>
    </location>
</feature>
<keyword evidence="2 7" id="KW-0964">Secreted</keyword>
<name>A0A6A4TNR3_SCOMX</name>
<comment type="caution">
    <text evidence="10">The sequence shown here is derived from an EMBL/GenBank/DDBJ whole genome shotgun (WGS) entry which is preliminary data.</text>
</comment>
<dbReference type="CDD" id="cd04707">
    <property type="entry name" value="otoconin_90"/>
    <property type="match status" value="1"/>
</dbReference>
<evidence type="ECO:0000256" key="5">
    <source>
        <dbReference type="PIRSR" id="PIRSR601211-3"/>
    </source>
</evidence>
<evidence type="ECO:0000256" key="7">
    <source>
        <dbReference type="RuleBase" id="RU361236"/>
    </source>
</evidence>
<evidence type="ECO:0000256" key="3">
    <source>
        <dbReference type="PIRSR" id="PIRSR601211-1"/>
    </source>
</evidence>
<dbReference type="Proteomes" id="UP000438429">
    <property type="component" value="Unassembled WGS sequence"/>
</dbReference>
<comment type="similarity">
    <text evidence="6">Belongs to the phospholipase A2 family.</text>
</comment>
<keyword evidence="4" id="KW-0479">Metal-binding</keyword>
<feature type="compositionally biased region" description="Low complexity" evidence="8">
    <location>
        <begin position="182"/>
        <end position="192"/>
    </location>
</feature>
<dbReference type="Gene3D" id="1.20.90.10">
    <property type="entry name" value="Phospholipase A2 domain"/>
    <property type="match status" value="1"/>
</dbReference>
<evidence type="ECO:0000313" key="11">
    <source>
        <dbReference type="Proteomes" id="UP000438429"/>
    </source>
</evidence>
<dbReference type="GO" id="GO:0016042">
    <property type="term" value="P:lipid catabolic process"/>
    <property type="evidence" value="ECO:0007669"/>
    <property type="project" value="InterPro"/>
</dbReference>
<dbReference type="PANTHER" id="PTHR11716:SF1">
    <property type="entry name" value="OTOCONIN-90"/>
    <property type="match status" value="1"/>
</dbReference>
<dbReference type="SMART" id="SM00085">
    <property type="entry name" value="PA2c"/>
    <property type="match status" value="1"/>
</dbReference>
<feature type="binding site" evidence="4">
    <location>
        <position position="303"/>
    </location>
    <ligand>
        <name>Ca(2+)</name>
        <dbReference type="ChEBI" id="CHEBI:29108"/>
    </ligand>
</feature>
<proteinExistence type="inferred from homology"/>
<keyword evidence="4" id="KW-0106">Calcium</keyword>
<evidence type="ECO:0000256" key="1">
    <source>
        <dbReference type="ARBA" id="ARBA00004613"/>
    </source>
</evidence>
<dbReference type="EMBL" id="VEVO01000001">
    <property type="protein sequence ID" value="KAF0046469.1"/>
    <property type="molecule type" value="Genomic_DNA"/>
</dbReference>
<evidence type="ECO:0000256" key="6">
    <source>
        <dbReference type="RuleBase" id="RU003654"/>
    </source>
</evidence>
<dbReference type="Pfam" id="PF00068">
    <property type="entry name" value="Phospholip_A2_1"/>
    <property type="match status" value="1"/>
</dbReference>
<feature type="region of interest" description="Disordered" evidence="8">
    <location>
        <begin position="87"/>
        <end position="229"/>
    </location>
</feature>